<dbReference type="Pfam" id="PF01871">
    <property type="entry name" value="AMMECR1"/>
    <property type="match status" value="1"/>
</dbReference>
<organism evidence="2">
    <name type="scientific">marine sediment metagenome</name>
    <dbReference type="NCBI Taxonomy" id="412755"/>
    <lineage>
        <taxon>unclassified sequences</taxon>
        <taxon>metagenomes</taxon>
        <taxon>ecological metagenomes</taxon>
    </lineage>
</organism>
<dbReference type="Gene3D" id="3.30.700.20">
    <property type="entry name" value="Hypothetical protein ph0010, domain 1"/>
    <property type="match status" value="1"/>
</dbReference>
<gene>
    <name evidence="2" type="ORF">S06H3_47641</name>
</gene>
<dbReference type="AlphaFoldDB" id="X1P9D9"/>
<dbReference type="InterPro" id="IPR002733">
    <property type="entry name" value="AMMECR1_domain"/>
</dbReference>
<evidence type="ECO:0000259" key="1">
    <source>
        <dbReference type="PROSITE" id="PS51112"/>
    </source>
</evidence>
<protein>
    <recommendedName>
        <fullName evidence="1">AMMECR1 domain-containing protein</fullName>
    </recommendedName>
</protein>
<reference evidence="2" key="1">
    <citation type="journal article" date="2014" name="Front. Microbiol.">
        <title>High frequency of phylogenetically diverse reductive dehalogenase-homologous genes in deep subseafloor sedimentary metagenomes.</title>
        <authorList>
            <person name="Kawai M."/>
            <person name="Futagami T."/>
            <person name="Toyoda A."/>
            <person name="Takaki Y."/>
            <person name="Nishi S."/>
            <person name="Hori S."/>
            <person name="Arai W."/>
            <person name="Tsubouchi T."/>
            <person name="Morono Y."/>
            <person name="Uchiyama I."/>
            <person name="Ito T."/>
            <person name="Fujiyama A."/>
            <person name="Inagaki F."/>
            <person name="Takami H."/>
        </authorList>
    </citation>
    <scope>NUCLEOTIDE SEQUENCE</scope>
    <source>
        <strain evidence="2">Expedition CK06-06</strain>
    </source>
</reference>
<dbReference type="PROSITE" id="PS51112">
    <property type="entry name" value="AMMECR1"/>
    <property type="match status" value="1"/>
</dbReference>
<evidence type="ECO:0000313" key="2">
    <source>
        <dbReference type="EMBL" id="GAI35645.1"/>
    </source>
</evidence>
<dbReference type="InterPro" id="IPR027485">
    <property type="entry name" value="AMMECR1_N"/>
</dbReference>
<dbReference type="EMBL" id="BARV01029934">
    <property type="protein sequence ID" value="GAI35645.1"/>
    <property type="molecule type" value="Genomic_DNA"/>
</dbReference>
<dbReference type="InterPro" id="IPR036071">
    <property type="entry name" value="AMMECR1_dom_sf"/>
</dbReference>
<name>X1P9D9_9ZZZZ</name>
<feature type="domain" description="AMMECR1" evidence="1">
    <location>
        <begin position="1"/>
        <end position="89"/>
    </location>
</feature>
<proteinExistence type="predicted"/>
<feature type="non-terminal residue" evidence="2">
    <location>
        <position position="1"/>
    </location>
</feature>
<comment type="caution">
    <text evidence="2">The sequence shown here is derived from an EMBL/GenBank/DDBJ whole genome shotgun (WGS) entry which is preliminary data.</text>
</comment>
<sequence>FLPVVAEELPDLTYSVDVLTTPELVESEKELDPKRYGVIVEKGKRHGLLLPDLEGVDTVEQQIDICRQKAGIAPDEPVKLYRFEVKRYR</sequence>
<dbReference type="SUPFAM" id="SSF143447">
    <property type="entry name" value="AMMECR1-like"/>
    <property type="match status" value="1"/>
</dbReference>
<accession>X1P9D9</accession>